<reference evidence="4 5" key="1">
    <citation type="submission" date="2017-09" db="EMBL/GenBank/DDBJ databases">
        <authorList>
            <person name="Ehlers B."/>
            <person name="Leendertz F.H."/>
        </authorList>
    </citation>
    <scope>NUCLEOTIDE SEQUENCE [LARGE SCALE GENOMIC DNA]</scope>
    <source>
        <strain evidence="4 5">DSM 46844</strain>
    </source>
</reference>
<keyword evidence="5" id="KW-1185">Reference proteome</keyword>
<keyword evidence="3" id="KW-0732">Signal</keyword>
<keyword evidence="2" id="KW-0378">Hydrolase</keyword>
<proteinExistence type="inferred from homology"/>
<name>A0A285EHU2_9ACTN</name>
<dbReference type="GO" id="GO:0006508">
    <property type="term" value="P:proteolysis"/>
    <property type="evidence" value="ECO:0007669"/>
    <property type="project" value="InterPro"/>
</dbReference>
<dbReference type="GO" id="GO:0000270">
    <property type="term" value="P:peptidoglycan metabolic process"/>
    <property type="evidence" value="ECO:0007669"/>
    <property type="project" value="TreeGrafter"/>
</dbReference>
<dbReference type="InterPro" id="IPR012338">
    <property type="entry name" value="Beta-lactam/transpept-like"/>
</dbReference>
<dbReference type="NCBIfam" id="TIGR00666">
    <property type="entry name" value="PBP4"/>
    <property type="match status" value="1"/>
</dbReference>
<dbReference type="GO" id="GO:0004185">
    <property type="term" value="F:serine-type carboxypeptidase activity"/>
    <property type="evidence" value="ECO:0007669"/>
    <property type="project" value="InterPro"/>
</dbReference>
<dbReference type="Gene3D" id="3.50.80.20">
    <property type="entry name" value="D-Ala-D-Ala carboxypeptidase C, peptidase S13"/>
    <property type="match status" value="1"/>
</dbReference>
<dbReference type="OrthoDB" id="9802627at2"/>
<comment type="similarity">
    <text evidence="1">Belongs to the peptidase S13 family.</text>
</comment>
<feature type="signal peptide" evidence="3">
    <location>
        <begin position="1"/>
        <end position="27"/>
    </location>
</feature>
<dbReference type="AlphaFoldDB" id="A0A285EHU2"/>
<evidence type="ECO:0000256" key="2">
    <source>
        <dbReference type="ARBA" id="ARBA00022801"/>
    </source>
</evidence>
<keyword evidence="4" id="KW-0121">Carboxypeptidase</keyword>
<dbReference type="PANTHER" id="PTHR30023">
    <property type="entry name" value="D-ALANYL-D-ALANINE CARBOXYPEPTIDASE"/>
    <property type="match status" value="1"/>
</dbReference>
<gene>
    <name evidence="4" type="ORF">SAMN06893097_111204</name>
</gene>
<accession>A0A285EHU2</accession>
<feature type="chain" id="PRO_5038511188" evidence="3">
    <location>
        <begin position="28"/>
        <end position="524"/>
    </location>
</feature>
<dbReference type="Proteomes" id="UP000219514">
    <property type="component" value="Unassembled WGS sequence"/>
</dbReference>
<keyword evidence="4" id="KW-0645">Protease</keyword>
<protein>
    <submittedName>
        <fullName evidence="4">D-alanyl-D-alanine carboxypeptidase / D-alanyl-D-alanine-endopeptidase (Penicillin-binding protein 4)</fullName>
    </submittedName>
</protein>
<evidence type="ECO:0000256" key="3">
    <source>
        <dbReference type="SAM" id="SignalP"/>
    </source>
</evidence>
<dbReference type="PANTHER" id="PTHR30023:SF0">
    <property type="entry name" value="PENICILLIN-SENSITIVE CARBOXYPEPTIDASE A"/>
    <property type="match status" value="1"/>
</dbReference>
<dbReference type="Gene3D" id="3.40.710.10">
    <property type="entry name" value="DD-peptidase/beta-lactamase superfamily"/>
    <property type="match status" value="1"/>
</dbReference>
<dbReference type="Pfam" id="PF02113">
    <property type="entry name" value="Peptidase_S13"/>
    <property type="match status" value="1"/>
</dbReference>
<organism evidence="4 5">
    <name type="scientific">Geodermatophilus sabuli</name>
    <dbReference type="NCBI Taxonomy" id="1564158"/>
    <lineage>
        <taxon>Bacteria</taxon>
        <taxon>Bacillati</taxon>
        <taxon>Actinomycetota</taxon>
        <taxon>Actinomycetes</taxon>
        <taxon>Geodermatophilales</taxon>
        <taxon>Geodermatophilaceae</taxon>
        <taxon>Geodermatophilus</taxon>
    </lineage>
</organism>
<dbReference type="PRINTS" id="PR00922">
    <property type="entry name" value="DADACBPTASE3"/>
</dbReference>
<dbReference type="InterPro" id="IPR000667">
    <property type="entry name" value="Peptidase_S13"/>
</dbReference>
<evidence type="ECO:0000313" key="4">
    <source>
        <dbReference type="EMBL" id="SNX98688.1"/>
    </source>
</evidence>
<sequence length="524" mass="54574">MSRERRTSLVVAVVALTAAVNVPVAIASADDLDPRITAVMDKPAYEHAQWGLLQIDPSDGRVGLSQFPDQSFLPGSVTKLFSVSATWGTLGADHRFETPVHAVGRQDGSTLDGNLVLVAQGDLTMGGRTKPDGTVDYTDTDHTYANDLPGATLTPEDPLAGLDSIAEQVRAAGITRVAGDVLIDDRAFSAVGELDPTPTPLIINDNLIDLLTTPTAPGQAADFSWRPQVSTFQVTSDVRTVAADDATDIQVTTSPDGHQISVSGTIAAGSQPQLRVAQVDDASAFGRTALIEALARAGVTVDAPAGGPNPVDQAPPSYTADRTVASYVSPVFSEYAELILKVSHNLGANLTLCLMAVHAGSPDCMDGFPVEKTFLQGAGVDTDAVSFSDGRGGTPDDRVTPRAVTQILEYWLGTEDADRFRTSLPILGVDGSLGGFCPSCPAHGRVFAKTGTVAGPDDLNERLQIGAMTLGGYLEVGDGRYEVFYVGVTGATATTIEELVAVLGDVADISAVMQENAAASAPPE</sequence>
<evidence type="ECO:0000256" key="1">
    <source>
        <dbReference type="ARBA" id="ARBA00006096"/>
    </source>
</evidence>
<evidence type="ECO:0000313" key="5">
    <source>
        <dbReference type="Proteomes" id="UP000219514"/>
    </source>
</evidence>
<dbReference type="SUPFAM" id="SSF56601">
    <property type="entry name" value="beta-lactamase/transpeptidase-like"/>
    <property type="match status" value="1"/>
</dbReference>
<dbReference type="RefSeq" id="WP_097208599.1">
    <property type="nucleotide sequence ID" value="NZ_JACHXB010000002.1"/>
</dbReference>
<dbReference type="EMBL" id="OBDO01000011">
    <property type="protein sequence ID" value="SNX98688.1"/>
    <property type="molecule type" value="Genomic_DNA"/>
</dbReference>